<evidence type="ECO:0000313" key="19">
    <source>
        <dbReference type="Proteomes" id="UP000198534"/>
    </source>
</evidence>
<dbReference type="OrthoDB" id="9808289at2"/>
<name>A0A1H2VCM3_9BACL</name>
<feature type="transmembrane region" description="Helical" evidence="17">
    <location>
        <begin position="219"/>
        <end position="241"/>
    </location>
</feature>
<dbReference type="PANTHER" id="PTHR30622">
    <property type="entry name" value="UNDECAPRENYL-DIPHOSPHATASE"/>
    <property type="match status" value="1"/>
</dbReference>
<feature type="transmembrane region" description="Helical" evidence="17">
    <location>
        <begin position="148"/>
        <end position="167"/>
    </location>
</feature>
<dbReference type="NCBIfam" id="NF001388">
    <property type="entry name" value="PRK00281.1-1"/>
    <property type="match status" value="1"/>
</dbReference>
<accession>A0A1H2VCM3</accession>
<evidence type="ECO:0000256" key="15">
    <source>
        <dbReference type="ARBA" id="ARBA00032932"/>
    </source>
</evidence>
<reference evidence="18 19" key="1">
    <citation type="submission" date="2016-10" db="EMBL/GenBank/DDBJ databases">
        <authorList>
            <person name="de Groot N.N."/>
        </authorList>
    </citation>
    <scope>NUCLEOTIDE SEQUENCE [LARGE SCALE GENOMIC DNA]</scope>
    <source>
        <strain evidence="18 19">DSM 45610</strain>
    </source>
</reference>
<feature type="transmembrane region" description="Helical" evidence="17">
    <location>
        <begin position="85"/>
        <end position="106"/>
    </location>
</feature>
<dbReference type="PANTHER" id="PTHR30622:SF3">
    <property type="entry name" value="UNDECAPRENYL-DIPHOSPHATASE"/>
    <property type="match status" value="1"/>
</dbReference>
<comment type="miscellaneous">
    <text evidence="17">Bacitracin is thought to be involved in the inhibition of peptidoglycan synthesis by sequestering undecaprenyl diphosphate, thereby reducing the pool of lipid carrier available.</text>
</comment>
<evidence type="ECO:0000256" key="6">
    <source>
        <dbReference type="ARBA" id="ARBA00022692"/>
    </source>
</evidence>
<dbReference type="NCBIfam" id="NF001390">
    <property type="entry name" value="PRK00281.1-4"/>
    <property type="match status" value="1"/>
</dbReference>
<keyword evidence="13 17" id="KW-0961">Cell wall biogenesis/degradation</keyword>
<evidence type="ECO:0000256" key="9">
    <source>
        <dbReference type="ARBA" id="ARBA00022984"/>
    </source>
</evidence>
<evidence type="ECO:0000256" key="1">
    <source>
        <dbReference type="ARBA" id="ARBA00004651"/>
    </source>
</evidence>
<evidence type="ECO:0000256" key="7">
    <source>
        <dbReference type="ARBA" id="ARBA00022801"/>
    </source>
</evidence>
<keyword evidence="10 17" id="KW-1133">Transmembrane helix</keyword>
<keyword evidence="5 17" id="KW-1003">Cell membrane</keyword>
<evidence type="ECO:0000256" key="2">
    <source>
        <dbReference type="ARBA" id="ARBA00010621"/>
    </source>
</evidence>
<feature type="transmembrane region" description="Helical" evidence="17">
    <location>
        <begin position="187"/>
        <end position="207"/>
    </location>
</feature>
<dbReference type="EC" id="3.6.1.27" evidence="3 17"/>
<dbReference type="NCBIfam" id="NF001389">
    <property type="entry name" value="PRK00281.1-2"/>
    <property type="match status" value="1"/>
</dbReference>
<dbReference type="GO" id="GO:0009252">
    <property type="term" value="P:peptidoglycan biosynthetic process"/>
    <property type="evidence" value="ECO:0007669"/>
    <property type="project" value="UniProtKB-KW"/>
</dbReference>
<dbReference type="GO" id="GO:0005886">
    <property type="term" value="C:plasma membrane"/>
    <property type="evidence" value="ECO:0007669"/>
    <property type="project" value="UniProtKB-SubCell"/>
</dbReference>
<comment type="catalytic activity">
    <reaction evidence="16 17">
        <text>di-trans,octa-cis-undecaprenyl diphosphate + H2O = di-trans,octa-cis-undecaprenyl phosphate + phosphate + H(+)</text>
        <dbReference type="Rhea" id="RHEA:28094"/>
        <dbReference type="ChEBI" id="CHEBI:15377"/>
        <dbReference type="ChEBI" id="CHEBI:15378"/>
        <dbReference type="ChEBI" id="CHEBI:43474"/>
        <dbReference type="ChEBI" id="CHEBI:58405"/>
        <dbReference type="ChEBI" id="CHEBI:60392"/>
        <dbReference type="EC" id="3.6.1.27"/>
    </reaction>
</comment>
<organism evidence="18 19">
    <name type="scientific">Marininema mesophilum</name>
    <dbReference type="NCBI Taxonomy" id="1048340"/>
    <lineage>
        <taxon>Bacteria</taxon>
        <taxon>Bacillati</taxon>
        <taxon>Bacillota</taxon>
        <taxon>Bacilli</taxon>
        <taxon>Bacillales</taxon>
        <taxon>Thermoactinomycetaceae</taxon>
        <taxon>Marininema</taxon>
    </lineage>
</organism>
<keyword evidence="9 17" id="KW-0573">Peptidoglycan synthesis</keyword>
<evidence type="ECO:0000313" key="18">
    <source>
        <dbReference type="EMBL" id="SDW66098.1"/>
    </source>
</evidence>
<dbReference type="Proteomes" id="UP000198534">
    <property type="component" value="Unassembled WGS sequence"/>
</dbReference>
<sequence>MEIIKAIILGLVEGLTEFLPVSSTGHMIMAADLMNFTGERVKTFEVVVQLGSILAVVVVFWRRLLSIVGLAKAPGPDTGAGKLNIIHVLLAMLPATVLGLLARDWIKEYLFGENMQTVILALIAGGILMIFAEKFSRPAVTETLDQVTYKQAIGIGFFQCLALWPGFSRSGSTISGGLLVGMSHRVAAEFTFIVAVPMMIAASGLDLYKSWGVLSTSDIPMFVAGFITAFLVALFAIVTFLKLISKVKLTPFALYRFAVAILFWMFLL</sequence>
<keyword evidence="6 17" id="KW-0812">Transmembrane</keyword>
<dbReference type="STRING" id="1048340.SAMN05444487_10563"/>
<evidence type="ECO:0000256" key="8">
    <source>
        <dbReference type="ARBA" id="ARBA00022960"/>
    </source>
</evidence>
<keyword evidence="8 17" id="KW-0133">Cell shape</keyword>
<dbReference type="Pfam" id="PF02673">
    <property type="entry name" value="BacA"/>
    <property type="match status" value="1"/>
</dbReference>
<feature type="transmembrane region" description="Helical" evidence="17">
    <location>
        <begin position="248"/>
        <end position="267"/>
    </location>
</feature>
<evidence type="ECO:0000256" key="11">
    <source>
        <dbReference type="ARBA" id="ARBA00023136"/>
    </source>
</evidence>
<dbReference type="GO" id="GO:0008360">
    <property type="term" value="P:regulation of cell shape"/>
    <property type="evidence" value="ECO:0007669"/>
    <property type="project" value="UniProtKB-KW"/>
</dbReference>
<dbReference type="InterPro" id="IPR003824">
    <property type="entry name" value="UppP"/>
</dbReference>
<keyword evidence="12 17" id="KW-0046">Antibiotic resistance</keyword>
<evidence type="ECO:0000256" key="16">
    <source>
        <dbReference type="ARBA" id="ARBA00047594"/>
    </source>
</evidence>
<dbReference type="GO" id="GO:0071555">
    <property type="term" value="P:cell wall organization"/>
    <property type="evidence" value="ECO:0007669"/>
    <property type="project" value="UniProtKB-KW"/>
</dbReference>
<feature type="transmembrane region" description="Helical" evidence="17">
    <location>
        <begin position="118"/>
        <end position="136"/>
    </location>
</feature>
<comment type="function">
    <text evidence="17">Catalyzes the dephosphorylation of undecaprenyl diphosphate (UPP). Confers resistance to bacitracin.</text>
</comment>
<dbReference type="AlphaFoldDB" id="A0A1H2VCM3"/>
<evidence type="ECO:0000256" key="5">
    <source>
        <dbReference type="ARBA" id="ARBA00022475"/>
    </source>
</evidence>
<feature type="transmembrane region" description="Helical" evidence="17">
    <location>
        <begin position="46"/>
        <end position="65"/>
    </location>
</feature>
<evidence type="ECO:0000256" key="3">
    <source>
        <dbReference type="ARBA" id="ARBA00012374"/>
    </source>
</evidence>
<dbReference type="GO" id="GO:0050380">
    <property type="term" value="F:undecaprenyl-diphosphatase activity"/>
    <property type="evidence" value="ECO:0007669"/>
    <property type="project" value="UniProtKB-UniRule"/>
</dbReference>
<evidence type="ECO:0000256" key="17">
    <source>
        <dbReference type="HAMAP-Rule" id="MF_01006"/>
    </source>
</evidence>
<evidence type="ECO:0000256" key="12">
    <source>
        <dbReference type="ARBA" id="ARBA00023251"/>
    </source>
</evidence>
<dbReference type="HAMAP" id="MF_01006">
    <property type="entry name" value="Undec_diphosphatase"/>
    <property type="match status" value="1"/>
</dbReference>
<dbReference type="EMBL" id="FNNQ01000005">
    <property type="protein sequence ID" value="SDW66098.1"/>
    <property type="molecule type" value="Genomic_DNA"/>
</dbReference>
<dbReference type="GO" id="GO:0046677">
    <property type="term" value="P:response to antibiotic"/>
    <property type="evidence" value="ECO:0007669"/>
    <property type="project" value="UniProtKB-UniRule"/>
</dbReference>
<proteinExistence type="inferred from homology"/>
<evidence type="ECO:0000256" key="13">
    <source>
        <dbReference type="ARBA" id="ARBA00023316"/>
    </source>
</evidence>
<keyword evidence="11 17" id="KW-0472">Membrane</keyword>
<dbReference type="NCBIfam" id="TIGR00753">
    <property type="entry name" value="undec_PP_bacA"/>
    <property type="match status" value="1"/>
</dbReference>
<evidence type="ECO:0000256" key="10">
    <source>
        <dbReference type="ARBA" id="ARBA00022989"/>
    </source>
</evidence>
<comment type="subcellular location">
    <subcellularLocation>
        <location evidence="1 17">Cell membrane</location>
        <topology evidence="1 17">Multi-pass membrane protein</topology>
    </subcellularLocation>
</comment>
<protein>
    <recommendedName>
        <fullName evidence="4 17">Undecaprenyl-diphosphatase</fullName>
        <ecNumber evidence="3 17">3.6.1.27</ecNumber>
    </recommendedName>
    <alternativeName>
        <fullName evidence="15 17">Bacitracin resistance protein</fullName>
    </alternativeName>
    <alternativeName>
        <fullName evidence="14 17">Undecaprenyl pyrophosphate phosphatase</fullName>
    </alternativeName>
</protein>
<keyword evidence="7 17" id="KW-0378">Hydrolase</keyword>
<comment type="similarity">
    <text evidence="2 17">Belongs to the UppP family.</text>
</comment>
<keyword evidence="19" id="KW-1185">Reference proteome</keyword>
<evidence type="ECO:0000256" key="14">
    <source>
        <dbReference type="ARBA" id="ARBA00032707"/>
    </source>
</evidence>
<dbReference type="RefSeq" id="WP_091737975.1">
    <property type="nucleotide sequence ID" value="NZ_FNNQ01000005.1"/>
</dbReference>
<gene>
    <name evidence="17" type="primary">uppP</name>
    <name evidence="18" type="ORF">SAMN05444487_10563</name>
</gene>
<evidence type="ECO:0000256" key="4">
    <source>
        <dbReference type="ARBA" id="ARBA00021581"/>
    </source>
</evidence>